<dbReference type="SUPFAM" id="SSF48452">
    <property type="entry name" value="TPR-like"/>
    <property type="match status" value="2"/>
</dbReference>
<dbReference type="InterPro" id="IPR051685">
    <property type="entry name" value="Ycf3/AcsC/BcsC/TPR_MFPF"/>
</dbReference>
<accession>A0A1F7FCG4</accession>
<dbReference type="InterPro" id="IPR011990">
    <property type="entry name" value="TPR-like_helical_dom_sf"/>
</dbReference>
<comment type="caution">
    <text evidence="5">The sequence shown here is derived from an EMBL/GenBank/DDBJ whole genome shotgun (WGS) entry which is preliminary data.</text>
</comment>
<evidence type="ECO:0000256" key="2">
    <source>
        <dbReference type="ARBA" id="ARBA00022803"/>
    </source>
</evidence>
<gene>
    <name evidence="5" type="ORF">A2519_18255</name>
</gene>
<dbReference type="PANTHER" id="PTHR44943">
    <property type="entry name" value="CELLULOSE SYNTHASE OPERON PROTEIN C"/>
    <property type="match status" value="1"/>
</dbReference>
<organism evidence="5 6">
    <name type="scientific">Candidatus Raymondbacteria bacterium RIFOXYD12_FULL_49_13</name>
    <dbReference type="NCBI Taxonomy" id="1817890"/>
    <lineage>
        <taxon>Bacteria</taxon>
        <taxon>Raymondiibacteriota</taxon>
    </lineage>
</organism>
<keyword evidence="1" id="KW-0677">Repeat</keyword>
<evidence type="ECO:0000313" key="5">
    <source>
        <dbReference type="EMBL" id="OGK04301.1"/>
    </source>
</evidence>
<feature type="chain" id="PRO_5009528586" description="Tetratricopeptide repeat protein" evidence="4">
    <location>
        <begin position="21"/>
        <end position="585"/>
    </location>
</feature>
<proteinExistence type="predicted"/>
<sequence>MLVIRLFTYFCLLAVCAACAADTLSVEDRNKARRDLNILLGLDENKGIIKPGNGPDSNKAASLNLASPLYQKGLQIYEAALTAYMQGDYARAVYLLKQVIELDPLHKDAFTYMLKAQDLIRKAEDPEGKLQAAETIQGERNELLFQQGLHKYVNNDFSGALEFWQKLIQQAPYFTKAFKFIKMAEIKQNEIVDNFLNQGLFYYQQGDVSKAMAEWKKGLRYAPDDERLKSQFSLAEQQSTLAVAEITRQADESMRTGKLADAVRIFSEALEKFPDNVSVREKLQKTRAASQETVEKKFKEAQALHDSHKYGQAVAVLKEALALNPDYLPGSQLLELCEKKADQERQRATLKEFFDAGMEALAHGRFYEALDNFTMVREKDPAYPNLSEQMKKAQEAMKGVEERKDLTITFNKGLDYYSKGYYESALREWEQISAKDPDNEIVKQYIQTLKGRMQEAKELQKKKTLDEKKAFDLNNRAIEFYRKKNFRESYKVIQEATELDPENTSIRKGLVAARKEVLKADEANQPATERKANELFHKGITFYRNGEYAKAIECWKKVVECKPDHQKAQKYIESVSQKLAKIEKI</sequence>
<dbReference type="InterPro" id="IPR019734">
    <property type="entry name" value="TPR_rpt"/>
</dbReference>
<dbReference type="Proteomes" id="UP000179243">
    <property type="component" value="Unassembled WGS sequence"/>
</dbReference>
<evidence type="ECO:0000313" key="6">
    <source>
        <dbReference type="Proteomes" id="UP000179243"/>
    </source>
</evidence>
<dbReference type="AlphaFoldDB" id="A0A1F7FCG4"/>
<evidence type="ECO:0008006" key="7">
    <source>
        <dbReference type="Google" id="ProtNLM"/>
    </source>
</evidence>
<dbReference type="PROSITE" id="PS50005">
    <property type="entry name" value="TPR"/>
    <property type="match status" value="2"/>
</dbReference>
<reference evidence="5 6" key="1">
    <citation type="journal article" date="2016" name="Nat. Commun.">
        <title>Thousands of microbial genomes shed light on interconnected biogeochemical processes in an aquifer system.</title>
        <authorList>
            <person name="Anantharaman K."/>
            <person name="Brown C.T."/>
            <person name="Hug L.A."/>
            <person name="Sharon I."/>
            <person name="Castelle C.J."/>
            <person name="Probst A.J."/>
            <person name="Thomas B.C."/>
            <person name="Singh A."/>
            <person name="Wilkins M.J."/>
            <person name="Karaoz U."/>
            <person name="Brodie E.L."/>
            <person name="Williams K.H."/>
            <person name="Hubbard S.S."/>
            <person name="Banfield J.F."/>
        </authorList>
    </citation>
    <scope>NUCLEOTIDE SEQUENCE [LARGE SCALE GENOMIC DNA]</scope>
</reference>
<evidence type="ECO:0000256" key="3">
    <source>
        <dbReference type="PROSITE-ProRule" id="PRU00339"/>
    </source>
</evidence>
<dbReference type="EMBL" id="MFYX01000074">
    <property type="protein sequence ID" value="OGK04301.1"/>
    <property type="molecule type" value="Genomic_DNA"/>
</dbReference>
<dbReference type="Pfam" id="PF13174">
    <property type="entry name" value="TPR_6"/>
    <property type="match status" value="1"/>
</dbReference>
<name>A0A1F7FCG4_UNCRA</name>
<protein>
    <recommendedName>
        <fullName evidence="7">Tetratricopeptide repeat protein</fullName>
    </recommendedName>
</protein>
<dbReference type="SMART" id="SM00028">
    <property type="entry name" value="TPR"/>
    <property type="match status" value="9"/>
</dbReference>
<dbReference type="Pfam" id="PF07719">
    <property type="entry name" value="TPR_2"/>
    <property type="match status" value="1"/>
</dbReference>
<dbReference type="PANTHER" id="PTHR44943:SF8">
    <property type="entry name" value="TPR REPEAT-CONTAINING PROTEIN MJ0263"/>
    <property type="match status" value="1"/>
</dbReference>
<feature type="signal peptide" evidence="4">
    <location>
        <begin position="1"/>
        <end position="20"/>
    </location>
</feature>
<dbReference type="Gene3D" id="1.25.40.10">
    <property type="entry name" value="Tetratricopeptide repeat domain"/>
    <property type="match status" value="4"/>
</dbReference>
<dbReference type="InterPro" id="IPR013105">
    <property type="entry name" value="TPR_2"/>
</dbReference>
<feature type="repeat" description="TPR" evidence="3">
    <location>
        <begin position="532"/>
        <end position="565"/>
    </location>
</feature>
<evidence type="ECO:0000256" key="4">
    <source>
        <dbReference type="SAM" id="SignalP"/>
    </source>
</evidence>
<feature type="repeat" description="TPR" evidence="3">
    <location>
        <begin position="192"/>
        <end position="225"/>
    </location>
</feature>
<keyword evidence="2 3" id="KW-0802">TPR repeat</keyword>
<evidence type="ECO:0000256" key="1">
    <source>
        <dbReference type="ARBA" id="ARBA00022737"/>
    </source>
</evidence>
<keyword evidence="4" id="KW-0732">Signal</keyword>